<dbReference type="InterPro" id="IPR011075">
    <property type="entry name" value="TetR_C"/>
</dbReference>
<dbReference type="PANTHER" id="PTHR30055">
    <property type="entry name" value="HTH-TYPE TRANSCRIPTIONAL REGULATOR RUTR"/>
    <property type="match status" value="1"/>
</dbReference>
<dbReference type="Pfam" id="PF16859">
    <property type="entry name" value="TetR_C_11"/>
    <property type="match status" value="1"/>
</dbReference>
<dbReference type="GO" id="GO:0000976">
    <property type="term" value="F:transcription cis-regulatory region binding"/>
    <property type="evidence" value="ECO:0007669"/>
    <property type="project" value="TreeGrafter"/>
</dbReference>
<organism evidence="6 7">
    <name type="scientific">Microbacterium hydrocarbonoxydans</name>
    <dbReference type="NCBI Taxonomy" id="273678"/>
    <lineage>
        <taxon>Bacteria</taxon>
        <taxon>Bacillati</taxon>
        <taxon>Actinomycetota</taxon>
        <taxon>Actinomycetes</taxon>
        <taxon>Micrococcales</taxon>
        <taxon>Microbacteriaceae</taxon>
        <taxon>Microbacterium</taxon>
    </lineage>
</organism>
<dbReference type="PROSITE" id="PS50977">
    <property type="entry name" value="HTH_TETR_2"/>
    <property type="match status" value="1"/>
</dbReference>
<reference evidence="7" key="1">
    <citation type="submission" date="2016-10" db="EMBL/GenBank/DDBJ databases">
        <authorList>
            <person name="Varghese N."/>
            <person name="Submissions S."/>
        </authorList>
    </citation>
    <scope>NUCLEOTIDE SEQUENCE [LARGE SCALE GENOMIC DNA]</scope>
    <source>
        <strain evidence="7">DSM 16089</strain>
    </source>
</reference>
<dbReference type="InterPro" id="IPR036271">
    <property type="entry name" value="Tet_transcr_reg_TetR-rel_C_sf"/>
</dbReference>
<dbReference type="PANTHER" id="PTHR30055:SF148">
    <property type="entry name" value="TETR-FAMILY TRANSCRIPTIONAL REGULATOR"/>
    <property type="match status" value="1"/>
</dbReference>
<dbReference type="OrthoDB" id="9796019at2"/>
<dbReference type="Pfam" id="PF00440">
    <property type="entry name" value="TetR_N"/>
    <property type="match status" value="1"/>
</dbReference>
<keyword evidence="1" id="KW-0805">Transcription regulation</keyword>
<keyword evidence="3" id="KW-0804">Transcription</keyword>
<dbReference type="SUPFAM" id="SSF46689">
    <property type="entry name" value="Homeodomain-like"/>
    <property type="match status" value="1"/>
</dbReference>
<feature type="domain" description="HTH tetR-type" evidence="5">
    <location>
        <begin position="13"/>
        <end position="73"/>
    </location>
</feature>
<sequence>MVNEHRSGPVRSTAAREAILDATARLFHNQGYDRLTIQGIAKEAGVGKQTIYRWWPSRGALIGECLAEGRLIPVDFVVPDTGDLAADVETWLRSVLSILEAPEGGALLRSLVAAATEDAGVGAHLGESLGVEKYLTERIRGGIRDGQLPTDAPVEQLGRAILGAIIVESLGREHHDSESIVHLTRFLFSPRS</sequence>
<evidence type="ECO:0000313" key="6">
    <source>
        <dbReference type="EMBL" id="SEB36406.1"/>
    </source>
</evidence>
<evidence type="ECO:0000256" key="2">
    <source>
        <dbReference type="ARBA" id="ARBA00023125"/>
    </source>
</evidence>
<evidence type="ECO:0000256" key="4">
    <source>
        <dbReference type="PROSITE-ProRule" id="PRU00335"/>
    </source>
</evidence>
<evidence type="ECO:0000313" key="7">
    <source>
        <dbReference type="Proteomes" id="UP000183750"/>
    </source>
</evidence>
<dbReference type="InterPro" id="IPR009057">
    <property type="entry name" value="Homeodomain-like_sf"/>
</dbReference>
<evidence type="ECO:0000256" key="3">
    <source>
        <dbReference type="ARBA" id="ARBA00023163"/>
    </source>
</evidence>
<accession>A0A1H4IRY5</accession>
<evidence type="ECO:0000256" key="1">
    <source>
        <dbReference type="ARBA" id="ARBA00023015"/>
    </source>
</evidence>
<dbReference type="PRINTS" id="PR00455">
    <property type="entry name" value="HTHTETR"/>
</dbReference>
<proteinExistence type="predicted"/>
<dbReference type="SUPFAM" id="SSF48498">
    <property type="entry name" value="Tetracyclin repressor-like, C-terminal domain"/>
    <property type="match status" value="1"/>
</dbReference>
<name>A0A1H4IRY5_9MICO</name>
<dbReference type="AlphaFoldDB" id="A0A1H4IRY5"/>
<evidence type="ECO:0000259" key="5">
    <source>
        <dbReference type="PROSITE" id="PS50977"/>
    </source>
</evidence>
<keyword evidence="2 4" id="KW-0238">DNA-binding</keyword>
<dbReference type="InterPro" id="IPR050109">
    <property type="entry name" value="HTH-type_TetR-like_transc_reg"/>
</dbReference>
<dbReference type="InterPro" id="IPR001647">
    <property type="entry name" value="HTH_TetR"/>
</dbReference>
<gene>
    <name evidence="6" type="ORF">SAMN04489807_0170</name>
</gene>
<feature type="DNA-binding region" description="H-T-H motif" evidence="4">
    <location>
        <begin position="36"/>
        <end position="55"/>
    </location>
</feature>
<dbReference type="Proteomes" id="UP000183750">
    <property type="component" value="Unassembled WGS sequence"/>
</dbReference>
<dbReference type="GO" id="GO:0003700">
    <property type="term" value="F:DNA-binding transcription factor activity"/>
    <property type="evidence" value="ECO:0007669"/>
    <property type="project" value="TreeGrafter"/>
</dbReference>
<protein>
    <submittedName>
        <fullName evidence="6">DNA-binding transcriptional regulator, AcrR family</fullName>
    </submittedName>
</protein>
<dbReference type="Gene3D" id="1.10.357.10">
    <property type="entry name" value="Tetracycline Repressor, domain 2"/>
    <property type="match status" value="1"/>
</dbReference>
<keyword evidence="7" id="KW-1185">Reference proteome</keyword>
<dbReference type="EMBL" id="FNSQ01000005">
    <property type="protein sequence ID" value="SEB36406.1"/>
    <property type="molecule type" value="Genomic_DNA"/>
</dbReference>